<evidence type="ECO:0000256" key="7">
    <source>
        <dbReference type="RuleBase" id="RU000461"/>
    </source>
</evidence>
<dbReference type="PROSITE" id="PS00086">
    <property type="entry name" value="CYTOCHROME_P450"/>
    <property type="match status" value="1"/>
</dbReference>
<reference evidence="10" key="1">
    <citation type="journal article" date="2017" name="BMC Genomics">
        <title>Gapless genome assembly of Colletotrichum higginsianum reveals chromosome structure and association of transposable elements with secondary metabolite gene clusters.</title>
        <authorList>
            <person name="Dallery J.-F."/>
            <person name="Lapalu N."/>
            <person name="Zampounis A."/>
            <person name="Pigne S."/>
            <person name="Luyten I."/>
            <person name="Amselem J."/>
            <person name="Wittenberg A.H.J."/>
            <person name="Zhou S."/>
            <person name="de Queiroz M.V."/>
            <person name="Robin G.P."/>
            <person name="Auger A."/>
            <person name="Hainaut M."/>
            <person name="Henrissat B."/>
            <person name="Kim K.-T."/>
            <person name="Lee Y.-H."/>
            <person name="Lespinet O."/>
            <person name="Schwartz D.C."/>
            <person name="Thon M.R."/>
            <person name="O'Connell R.J."/>
        </authorList>
    </citation>
    <scope>NUCLEOTIDE SEQUENCE [LARGE SCALE GENOMIC DNA]</scope>
    <source>
        <strain evidence="10">IMI 349063</strain>
    </source>
</reference>
<feature type="binding site" description="axial binding residue" evidence="6">
    <location>
        <position position="448"/>
    </location>
    <ligand>
        <name>heme</name>
        <dbReference type="ChEBI" id="CHEBI:30413"/>
    </ligand>
    <ligandPart>
        <name>Fe</name>
        <dbReference type="ChEBI" id="CHEBI:18248"/>
    </ligandPart>
</feature>
<dbReference type="InterPro" id="IPR050121">
    <property type="entry name" value="Cytochrome_P450_monoxygenase"/>
</dbReference>
<dbReference type="PANTHER" id="PTHR24305:SF210">
    <property type="entry name" value="CYTOCHROME P450 MONOOXYGENASE ASQL-RELATED"/>
    <property type="match status" value="1"/>
</dbReference>
<dbReference type="OrthoDB" id="1470350at2759"/>
<name>A0A1B7YCH7_COLHI</name>
<evidence type="ECO:0000256" key="8">
    <source>
        <dbReference type="SAM" id="Phobius"/>
    </source>
</evidence>
<dbReference type="KEGG" id="chig:CH63R_08305"/>
<dbReference type="GO" id="GO:0020037">
    <property type="term" value="F:heme binding"/>
    <property type="evidence" value="ECO:0007669"/>
    <property type="project" value="InterPro"/>
</dbReference>
<dbReference type="InterPro" id="IPR017972">
    <property type="entry name" value="Cyt_P450_CS"/>
</dbReference>
<accession>A0A1B7YCH7</accession>
<keyword evidence="3 6" id="KW-0349">Heme</keyword>
<feature type="transmembrane region" description="Helical" evidence="8">
    <location>
        <begin position="12"/>
        <end position="29"/>
    </location>
</feature>
<organism evidence="9 10">
    <name type="scientific">Colletotrichum higginsianum (strain IMI 349063)</name>
    <name type="common">Crucifer anthracnose fungus</name>
    <dbReference type="NCBI Taxonomy" id="759273"/>
    <lineage>
        <taxon>Eukaryota</taxon>
        <taxon>Fungi</taxon>
        <taxon>Dikarya</taxon>
        <taxon>Ascomycota</taxon>
        <taxon>Pezizomycotina</taxon>
        <taxon>Sordariomycetes</taxon>
        <taxon>Hypocreomycetidae</taxon>
        <taxon>Glomerellales</taxon>
        <taxon>Glomerellaceae</taxon>
        <taxon>Colletotrichum</taxon>
        <taxon>Colletotrichum destructivum species complex</taxon>
    </lineage>
</organism>
<comment type="caution">
    <text evidence="9">The sequence shown here is derived from an EMBL/GenBank/DDBJ whole genome shotgun (WGS) entry which is preliminary data.</text>
</comment>
<dbReference type="Proteomes" id="UP000092177">
    <property type="component" value="Chromosome 5"/>
</dbReference>
<keyword evidence="8" id="KW-0472">Membrane</keyword>
<keyword evidence="7" id="KW-0560">Oxidoreductase</keyword>
<protein>
    <submittedName>
        <fullName evidence="9">Cytochrome P450 monooxygenase</fullName>
    </submittedName>
</protein>
<dbReference type="GO" id="GO:0004497">
    <property type="term" value="F:monooxygenase activity"/>
    <property type="evidence" value="ECO:0007669"/>
    <property type="project" value="UniProtKB-KW"/>
</dbReference>
<keyword evidence="7 9" id="KW-0503">Monooxygenase</keyword>
<comment type="similarity">
    <text evidence="2 7">Belongs to the cytochrome P450 family.</text>
</comment>
<dbReference type="GeneID" id="28867386"/>
<dbReference type="SUPFAM" id="SSF48264">
    <property type="entry name" value="Cytochrome P450"/>
    <property type="match status" value="1"/>
</dbReference>
<comment type="cofactor">
    <cofactor evidence="1 6">
        <name>heme</name>
        <dbReference type="ChEBI" id="CHEBI:30413"/>
    </cofactor>
</comment>
<dbReference type="InterPro" id="IPR001128">
    <property type="entry name" value="Cyt_P450"/>
</dbReference>
<evidence type="ECO:0000256" key="1">
    <source>
        <dbReference type="ARBA" id="ARBA00001971"/>
    </source>
</evidence>
<dbReference type="InterPro" id="IPR002401">
    <property type="entry name" value="Cyt_P450_E_grp-I"/>
</dbReference>
<evidence type="ECO:0000313" key="9">
    <source>
        <dbReference type="EMBL" id="OBR09540.1"/>
    </source>
</evidence>
<dbReference type="Pfam" id="PF00067">
    <property type="entry name" value="p450"/>
    <property type="match status" value="1"/>
</dbReference>
<dbReference type="InterPro" id="IPR036396">
    <property type="entry name" value="Cyt_P450_sf"/>
</dbReference>
<keyword evidence="4 6" id="KW-0479">Metal-binding</keyword>
<dbReference type="PRINTS" id="PR00385">
    <property type="entry name" value="P450"/>
</dbReference>
<dbReference type="Gene3D" id="1.10.630.10">
    <property type="entry name" value="Cytochrome P450"/>
    <property type="match status" value="1"/>
</dbReference>
<dbReference type="GO" id="GO:0016705">
    <property type="term" value="F:oxidoreductase activity, acting on paired donors, with incorporation or reduction of molecular oxygen"/>
    <property type="evidence" value="ECO:0007669"/>
    <property type="project" value="InterPro"/>
</dbReference>
<dbReference type="EMBL" id="LTAN01000005">
    <property type="protein sequence ID" value="OBR09540.1"/>
    <property type="molecule type" value="Genomic_DNA"/>
</dbReference>
<evidence type="ECO:0000256" key="3">
    <source>
        <dbReference type="ARBA" id="ARBA00022617"/>
    </source>
</evidence>
<evidence type="ECO:0000256" key="2">
    <source>
        <dbReference type="ARBA" id="ARBA00010617"/>
    </source>
</evidence>
<dbReference type="AlphaFoldDB" id="A0A1B7YCH7"/>
<dbReference type="PRINTS" id="PR00463">
    <property type="entry name" value="EP450I"/>
</dbReference>
<keyword evidence="8" id="KW-1133">Transmembrane helix</keyword>
<evidence type="ECO:0000256" key="5">
    <source>
        <dbReference type="ARBA" id="ARBA00023004"/>
    </source>
</evidence>
<dbReference type="VEuPathDB" id="FungiDB:CH63R_08305"/>
<evidence type="ECO:0000256" key="4">
    <source>
        <dbReference type="ARBA" id="ARBA00022723"/>
    </source>
</evidence>
<dbReference type="CDD" id="cd11058">
    <property type="entry name" value="CYP60B-like"/>
    <property type="match status" value="1"/>
</dbReference>
<dbReference type="PANTHER" id="PTHR24305">
    <property type="entry name" value="CYTOCHROME P450"/>
    <property type="match status" value="1"/>
</dbReference>
<proteinExistence type="inferred from homology"/>
<evidence type="ECO:0000256" key="6">
    <source>
        <dbReference type="PIRSR" id="PIRSR602401-1"/>
    </source>
</evidence>
<keyword evidence="5 6" id="KW-0408">Iron</keyword>
<dbReference type="GO" id="GO:0005506">
    <property type="term" value="F:iron ion binding"/>
    <property type="evidence" value="ECO:0007669"/>
    <property type="project" value="InterPro"/>
</dbReference>
<evidence type="ECO:0000313" key="10">
    <source>
        <dbReference type="Proteomes" id="UP000092177"/>
    </source>
</evidence>
<dbReference type="RefSeq" id="XP_018158057.1">
    <property type="nucleotide sequence ID" value="XM_018303279.1"/>
</dbReference>
<keyword evidence="10" id="KW-1185">Reference proteome</keyword>
<sequence>MAILTRLPVTSVAGTAAVAVLVTLLALVVRRRLLHPLRSFPGPWLNSISEIPAAYALATGVQHSYYRDLHAKYGSVVRVAPGELSCIDADAWEEIYGIRKGGANMEKSPIFIGAVSPMDGQTGISLAPNEAHSRQRRALAYPFSNGALLQQQEILQRHVDKLIAALRKMAADRRPVDFSDWYTYTTFDMMGDLCFAEPFGCLDQESATEWSTSVINVFMSAAWDQAIRRVAGVGTPLTRFLVKLLIPAKAAGWRKTHFFNSREKTLRRLADPDRDHKDLIYHILQNNESRKSLSETEIILNMVLMISAGTETTASLLTGWTYYICSHPEAYGKLVAEIRGSFASSADIKWETVKELPYLNATINEALRLFSPAAGNQQRVVPAGGATLGGRFVPAGTTVAVAPWAASHSSLNYAEPDEFRPERWLGDPRFAGDKLHASQPFSLGPRGCIGKNLSYFEMRLIMSHLLWNFDVELDGGKSGESGRAWDMDGEGKNMKVYQTWFKPSLFINLKEVSR</sequence>
<gene>
    <name evidence="9" type="ORF">CH63R_08305</name>
</gene>
<keyword evidence="8" id="KW-0812">Transmembrane</keyword>